<evidence type="ECO:0000256" key="1">
    <source>
        <dbReference type="SAM" id="Phobius"/>
    </source>
</evidence>
<name>A0A5Q5BP66_MYCSS</name>
<sequence>MTVTAPTQTRDRLLRLAMRADAVLTGLVGVAAVPLADTAAEWSGTTTTIEYSLAAFFIVYGLVVFGLSTLPSLHRAGLAVIAANLAYTVAAVVVVVSDVWSMTTVGVVLTLATGVYTAVFAELQYVGWRRL</sequence>
<accession>A0A5Q5BP66</accession>
<dbReference type="EMBL" id="CP000384">
    <property type="protein sequence ID" value="ABG10239.1"/>
    <property type="molecule type" value="Genomic_DNA"/>
</dbReference>
<keyword evidence="1" id="KW-0472">Membrane</keyword>
<feature type="transmembrane region" description="Helical" evidence="1">
    <location>
        <begin position="16"/>
        <end position="36"/>
    </location>
</feature>
<evidence type="ECO:0008006" key="3">
    <source>
        <dbReference type="Google" id="ProtNLM"/>
    </source>
</evidence>
<dbReference type="AlphaFoldDB" id="A0A5Q5BP66"/>
<keyword evidence="1" id="KW-1133">Transmembrane helix</keyword>
<feature type="transmembrane region" description="Helical" evidence="1">
    <location>
        <begin position="48"/>
        <end position="70"/>
    </location>
</feature>
<evidence type="ECO:0000313" key="2">
    <source>
        <dbReference type="EMBL" id="ABG10239.1"/>
    </source>
</evidence>
<protein>
    <recommendedName>
        <fullName evidence="3">Integral membrane protein</fullName>
    </recommendedName>
</protein>
<feature type="transmembrane region" description="Helical" evidence="1">
    <location>
        <begin position="77"/>
        <end position="96"/>
    </location>
</feature>
<feature type="transmembrane region" description="Helical" evidence="1">
    <location>
        <begin position="102"/>
        <end position="121"/>
    </location>
</feature>
<proteinExistence type="predicted"/>
<gene>
    <name evidence="2" type="ordered locus">Mmcs_4134</name>
</gene>
<dbReference type="KEGG" id="mmc:Mmcs_4134"/>
<reference evidence="2" key="1">
    <citation type="submission" date="2006-06" db="EMBL/GenBank/DDBJ databases">
        <title>Complete sequence of chromosome of Mycobacterium sp. MCS.</title>
        <authorList>
            <consortium name="US DOE Joint Genome Institute"/>
            <person name="Copeland A."/>
            <person name="Lucas S."/>
            <person name="Lapidus A."/>
            <person name="Barry K."/>
            <person name="Detter J.C."/>
            <person name="Glavina del Rio T."/>
            <person name="Hammon N."/>
            <person name="Israni S."/>
            <person name="Dalin E."/>
            <person name="Tice H."/>
            <person name="Pitluck S."/>
            <person name="Martinez M."/>
            <person name="Schmutz J."/>
            <person name="Larimer F."/>
            <person name="Land M."/>
            <person name="Hauser L."/>
            <person name="Kyrpides N."/>
            <person name="Kim E."/>
            <person name="Miller C.D."/>
            <person name="Hughes J.E."/>
            <person name="Anderson A.J."/>
            <person name="Sims R.C."/>
            <person name="Richardson P."/>
        </authorList>
    </citation>
    <scope>NUCLEOTIDE SEQUENCE [LARGE SCALE GENOMIC DNA]</scope>
    <source>
        <strain evidence="2">MCS</strain>
    </source>
</reference>
<organism evidence="2">
    <name type="scientific">Mycobacterium sp. (strain MCS)</name>
    <dbReference type="NCBI Taxonomy" id="164756"/>
    <lineage>
        <taxon>Bacteria</taxon>
        <taxon>Bacillati</taxon>
        <taxon>Actinomycetota</taxon>
        <taxon>Actinomycetes</taxon>
        <taxon>Mycobacteriales</taxon>
        <taxon>Mycobacteriaceae</taxon>
        <taxon>Mycobacterium</taxon>
    </lineage>
</organism>
<keyword evidence="1" id="KW-0812">Transmembrane</keyword>